<dbReference type="AlphaFoldDB" id="A0A386H369"/>
<name>A0A386H369_9CLOT</name>
<evidence type="ECO:0000313" key="2">
    <source>
        <dbReference type="Proteomes" id="UP000266301"/>
    </source>
</evidence>
<sequence length="115" mass="13090">MNIYDKANELAAELNKCSEVVKLRKASEKIKDNKEDKDVLIEFRKLQVEAYSQQMKNGDVSDATKEKIKGIGSLISSNPSVNEYLQAEQEFSIMWNELIKILNDVIGIDFSFGEK</sequence>
<dbReference type="OrthoDB" id="9811402at2"/>
<protein>
    <submittedName>
        <fullName evidence="1">YlbF family regulator</fullName>
    </submittedName>
</protein>
<dbReference type="KEGG" id="cfer:D4Z93_06205"/>
<dbReference type="Pfam" id="PF06133">
    <property type="entry name" value="Com_YlbF"/>
    <property type="match status" value="1"/>
</dbReference>
<gene>
    <name evidence="1" type="ORF">D4Z93_06205</name>
</gene>
<reference evidence="1 2" key="1">
    <citation type="journal article" date="2019" name="Int. J. Syst. Evol. Microbiol.">
        <title>Clostridium fermenticellae sp. nov., isolated from the mud in a fermentation cellar for the production of the Chinese liquor, baijiu.</title>
        <authorList>
            <person name="Xu P.X."/>
            <person name="Chai L.J."/>
            <person name="Qiu T."/>
            <person name="Zhang X.J."/>
            <person name="Lu Z.M."/>
            <person name="Xiao C."/>
            <person name="Wang S.T."/>
            <person name="Shen C.H."/>
            <person name="Shi J.S."/>
            <person name="Xu Z.H."/>
        </authorList>
    </citation>
    <scope>NUCLEOTIDE SEQUENCE [LARGE SCALE GENOMIC DNA]</scope>
    <source>
        <strain evidence="1 2">JN500901</strain>
    </source>
</reference>
<accession>A0A386H369</accession>
<dbReference type="Proteomes" id="UP000266301">
    <property type="component" value="Chromosome"/>
</dbReference>
<evidence type="ECO:0000313" key="1">
    <source>
        <dbReference type="EMBL" id="AYD40130.1"/>
    </source>
</evidence>
<organism evidence="1 2">
    <name type="scientific">Clostridium fermenticellae</name>
    <dbReference type="NCBI Taxonomy" id="2068654"/>
    <lineage>
        <taxon>Bacteria</taxon>
        <taxon>Bacillati</taxon>
        <taxon>Bacillota</taxon>
        <taxon>Clostridia</taxon>
        <taxon>Eubacteriales</taxon>
        <taxon>Clostridiaceae</taxon>
        <taxon>Clostridium</taxon>
    </lineage>
</organism>
<proteinExistence type="predicted"/>
<dbReference type="InterPro" id="IPR010368">
    <property type="entry name" value="Com_YlbF"/>
</dbReference>
<dbReference type="InterPro" id="IPR023378">
    <property type="entry name" value="YheA/YmcA-like_dom_sf"/>
</dbReference>
<dbReference type="EMBL" id="CP032416">
    <property type="protein sequence ID" value="AYD40130.1"/>
    <property type="molecule type" value="Genomic_DNA"/>
</dbReference>
<dbReference type="Gene3D" id="1.20.1500.10">
    <property type="entry name" value="YheA/YmcA-like"/>
    <property type="match status" value="1"/>
</dbReference>
<dbReference type="SUPFAM" id="SSF158622">
    <property type="entry name" value="YheA/YmcA-like"/>
    <property type="match status" value="1"/>
</dbReference>
<keyword evidence="2" id="KW-1185">Reference proteome</keyword>
<dbReference type="RefSeq" id="WP_119971378.1">
    <property type="nucleotide sequence ID" value="NZ_CP032416.1"/>
</dbReference>